<feature type="domain" description="Centromere protein J C-terminal" evidence="4">
    <location>
        <begin position="506"/>
        <end position="540"/>
    </location>
</feature>
<evidence type="ECO:0000256" key="2">
    <source>
        <dbReference type="SAM" id="Coils"/>
    </source>
</evidence>
<dbReference type="InterPro" id="IPR009852">
    <property type="entry name" value="CENPJ_C_dom"/>
</dbReference>
<dbReference type="InterPro" id="IPR026581">
    <property type="entry name" value="TCP10L/CENPJ"/>
</dbReference>
<gene>
    <name evidence="5" type="ORF">AFUS01_LOCUS18186</name>
</gene>
<evidence type="ECO:0000313" key="5">
    <source>
        <dbReference type="EMBL" id="CAG7729475.1"/>
    </source>
</evidence>
<keyword evidence="2" id="KW-0175">Coiled coil</keyword>
<feature type="compositionally biased region" description="Basic and acidic residues" evidence="3">
    <location>
        <begin position="16"/>
        <end position="27"/>
    </location>
</feature>
<evidence type="ECO:0000259" key="4">
    <source>
        <dbReference type="Pfam" id="PF07202"/>
    </source>
</evidence>
<dbReference type="Proteomes" id="UP000708208">
    <property type="component" value="Unassembled WGS sequence"/>
</dbReference>
<evidence type="ECO:0000313" key="6">
    <source>
        <dbReference type="Proteomes" id="UP000708208"/>
    </source>
</evidence>
<reference evidence="5" key="1">
    <citation type="submission" date="2021-06" db="EMBL/GenBank/DDBJ databases">
        <authorList>
            <person name="Hodson N. C."/>
            <person name="Mongue J. A."/>
            <person name="Jaron S. K."/>
        </authorList>
    </citation>
    <scope>NUCLEOTIDE SEQUENCE</scope>
</reference>
<feature type="region of interest" description="Disordered" evidence="3">
    <location>
        <begin position="51"/>
        <end position="99"/>
    </location>
</feature>
<dbReference type="GO" id="GO:0015631">
    <property type="term" value="F:tubulin binding"/>
    <property type="evidence" value="ECO:0007669"/>
    <property type="project" value="TreeGrafter"/>
</dbReference>
<feature type="compositionally biased region" description="Acidic residues" evidence="3">
    <location>
        <begin position="164"/>
        <end position="181"/>
    </location>
</feature>
<feature type="domain" description="Centromere protein J C-terminal" evidence="4">
    <location>
        <begin position="471"/>
        <end position="502"/>
    </location>
</feature>
<dbReference type="EMBL" id="CAJVCH010178974">
    <property type="protein sequence ID" value="CAG7729475.1"/>
    <property type="molecule type" value="Genomic_DNA"/>
</dbReference>
<keyword evidence="6" id="KW-1185">Reference proteome</keyword>
<dbReference type="GO" id="GO:0061511">
    <property type="term" value="P:centriole elongation"/>
    <property type="evidence" value="ECO:0007669"/>
    <property type="project" value="TreeGrafter"/>
</dbReference>
<feature type="region of interest" description="Disordered" evidence="3">
    <location>
        <begin position="143"/>
        <end position="182"/>
    </location>
</feature>
<dbReference type="GO" id="GO:0005814">
    <property type="term" value="C:centriole"/>
    <property type="evidence" value="ECO:0007669"/>
    <property type="project" value="TreeGrafter"/>
</dbReference>
<dbReference type="OrthoDB" id="10252174at2759"/>
<feature type="domain" description="Centromere protein J C-terminal" evidence="4">
    <location>
        <begin position="409"/>
        <end position="430"/>
    </location>
</feature>
<evidence type="ECO:0000256" key="1">
    <source>
        <dbReference type="ARBA" id="ARBA00005627"/>
    </source>
</evidence>
<name>A0A8J2KP80_9HEXA</name>
<organism evidence="5 6">
    <name type="scientific">Allacma fusca</name>
    <dbReference type="NCBI Taxonomy" id="39272"/>
    <lineage>
        <taxon>Eukaryota</taxon>
        <taxon>Metazoa</taxon>
        <taxon>Ecdysozoa</taxon>
        <taxon>Arthropoda</taxon>
        <taxon>Hexapoda</taxon>
        <taxon>Collembola</taxon>
        <taxon>Symphypleona</taxon>
        <taxon>Sminthuridae</taxon>
        <taxon>Allacma</taxon>
    </lineage>
</organism>
<dbReference type="PANTHER" id="PTHR10331">
    <property type="entry name" value="T COMPLEX PROTEIN 10"/>
    <property type="match status" value="1"/>
</dbReference>
<feature type="region of interest" description="Disordered" evidence="3">
    <location>
        <begin position="1"/>
        <end position="37"/>
    </location>
</feature>
<evidence type="ECO:0000256" key="3">
    <source>
        <dbReference type="SAM" id="MobiDB-lite"/>
    </source>
</evidence>
<dbReference type="GO" id="GO:0005813">
    <property type="term" value="C:centrosome"/>
    <property type="evidence" value="ECO:0007669"/>
    <property type="project" value="TreeGrafter"/>
</dbReference>
<dbReference type="AlphaFoldDB" id="A0A8J2KP80"/>
<proteinExistence type="inferred from homology"/>
<feature type="coiled-coil region" evidence="2">
    <location>
        <begin position="269"/>
        <end position="346"/>
    </location>
</feature>
<dbReference type="PANTHER" id="PTHR10331:SF6">
    <property type="entry name" value="SPINDLE ASSEMBLY ABNORMAL 4"/>
    <property type="match status" value="1"/>
</dbReference>
<comment type="caution">
    <text evidence="5">The sequence shown here is derived from an EMBL/GenBank/DDBJ whole genome shotgun (WGS) entry which is preliminary data.</text>
</comment>
<dbReference type="Pfam" id="PF07202">
    <property type="entry name" value="Tcp10_C"/>
    <property type="match status" value="4"/>
</dbReference>
<feature type="domain" description="Centromere protein J C-terminal" evidence="4">
    <location>
        <begin position="545"/>
        <end position="574"/>
    </location>
</feature>
<dbReference type="GO" id="GO:0060271">
    <property type="term" value="P:cilium assembly"/>
    <property type="evidence" value="ECO:0007669"/>
    <property type="project" value="TreeGrafter"/>
</dbReference>
<comment type="similarity">
    <text evidence="1">Belongs to the TCP10 family.</text>
</comment>
<accession>A0A8J2KP80</accession>
<sequence length="597" mass="67710">MGEAGECSAVYNHPNPKLEFDHAEGSKGKSGKGECSVRPFLKKGSGLVRYYRGQPPKQFKRKSRPSDDIDQGCGIEGDEDEIHVRGKGSPSHGKDVEEDELRMFEELEKATVAASFCSTSSLAARFLQSKCKMRKGTEEQEFLPEMDEGPSDLCSLPSSLFGSGDEDEDDDDEEEEEDGEESIYIAERSLREIGSRESNFLEKSPVNHRMSQSSMSKDFDMLQQENNSLKTRIVYLEEKMEKNTLEWWSHKEQMVQIVHSLQSTISRRDKQLENIQDSLTKKMETLEEDLRAKSHKWSQSQIGMIEKIRLLEEELQIKKEQQTLLRNKMQKSVDSLTKELRDKTSECVLSRELSENRISALETMLSQGNAMLPRKVPPKVTLAEHTKEPIETVDDNIFGTDEQEAEQGVVKILPNGDKETIYPNGTRKVIAHNLSEMKHYYTNGDIRILKRDGTVKYLYAESATWQTSYTNGVEYYEFANGQVERRNPNGVVEIVFTNGCVKYAHPSGTEECIFADNTILRVDPGGERSVVLPNGQQEIYGSDYKKRIYPDGTVKTVYSDGTQETRYPNGRVRIKDKQGTLLADISDNNKHSGENAS</sequence>
<protein>
    <recommendedName>
        <fullName evidence="4">Centromere protein J C-terminal domain-containing protein</fullName>
    </recommendedName>
</protein>